<feature type="transmembrane region" description="Helical" evidence="17">
    <location>
        <begin position="12"/>
        <end position="30"/>
    </location>
</feature>
<feature type="transmembrane region" description="Helical" evidence="17">
    <location>
        <begin position="132"/>
        <end position="153"/>
    </location>
</feature>
<evidence type="ECO:0000256" key="4">
    <source>
        <dbReference type="ARBA" id="ARBA00012944"/>
    </source>
</evidence>
<dbReference type="GO" id="GO:0042773">
    <property type="term" value="P:ATP synthesis coupled electron transport"/>
    <property type="evidence" value="ECO:0007669"/>
    <property type="project" value="InterPro"/>
</dbReference>
<dbReference type="GO" id="GO:0031966">
    <property type="term" value="C:mitochondrial membrane"/>
    <property type="evidence" value="ECO:0007669"/>
    <property type="project" value="UniProtKB-SubCell"/>
</dbReference>
<feature type="transmembrane region" description="Helical" evidence="17">
    <location>
        <begin position="369"/>
        <end position="391"/>
    </location>
</feature>
<dbReference type="PANTHER" id="PTHR43507">
    <property type="entry name" value="NADH-UBIQUINONE OXIDOREDUCTASE CHAIN 4"/>
    <property type="match status" value="1"/>
</dbReference>
<feature type="transmembrane region" description="Helical" evidence="17">
    <location>
        <begin position="239"/>
        <end position="258"/>
    </location>
</feature>
<feature type="domain" description="NADH:ubiquinone oxidoreductase chain 4 N-terminal" evidence="19">
    <location>
        <begin position="1"/>
        <end position="96"/>
    </location>
</feature>
<evidence type="ECO:0000256" key="9">
    <source>
        <dbReference type="ARBA" id="ARBA00022967"/>
    </source>
</evidence>
<comment type="subcellular location">
    <subcellularLocation>
        <location evidence="2 17">Mitochondrion membrane</location>
        <topology evidence="2 17">Multi-pass membrane protein</topology>
    </subcellularLocation>
</comment>
<protein>
    <recommendedName>
        <fullName evidence="5 17">NADH-ubiquinone oxidoreductase chain 4</fullName>
        <ecNumber evidence="4 17">7.1.1.2</ecNumber>
    </recommendedName>
</protein>
<keyword evidence="14 17" id="KW-0496">Mitochondrion</keyword>
<keyword evidence="7 17" id="KW-0679">Respiratory chain</keyword>
<evidence type="ECO:0000256" key="8">
    <source>
        <dbReference type="ARBA" id="ARBA00022692"/>
    </source>
</evidence>
<feature type="transmembrane region" description="Helical" evidence="17">
    <location>
        <begin position="331"/>
        <end position="349"/>
    </location>
</feature>
<dbReference type="PRINTS" id="PR01437">
    <property type="entry name" value="NUOXDRDTASE4"/>
</dbReference>
<keyword evidence="10 17" id="KW-0249">Electron transport</keyword>
<evidence type="ECO:0000256" key="7">
    <source>
        <dbReference type="ARBA" id="ARBA00022660"/>
    </source>
</evidence>
<evidence type="ECO:0000256" key="6">
    <source>
        <dbReference type="ARBA" id="ARBA00022448"/>
    </source>
</evidence>
<evidence type="ECO:0000256" key="3">
    <source>
        <dbReference type="ARBA" id="ARBA00009025"/>
    </source>
</evidence>
<evidence type="ECO:0000256" key="13">
    <source>
        <dbReference type="ARBA" id="ARBA00023075"/>
    </source>
</evidence>
<feature type="domain" description="NADH:quinone oxidoreductase/Mrp antiporter transmembrane" evidence="18">
    <location>
        <begin position="99"/>
        <end position="382"/>
    </location>
</feature>
<gene>
    <name evidence="20" type="primary">nad4</name>
</gene>
<feature type="transmembrane region" description="Helical" evidence="17">
    <location>
        <begin position="106"/>
        <end position="125"/>
    </location>
</feature>
<dbReference type="GO" id="GO:0008137">
    <property type="term" value="F:NADH dehydrogenase (ubiquinone) activity"/>
    <property type="evidence" value="ECO:0007669"/>
    <property type="project" value="UniProtKB-UniRule"/>
</dbReference>
<evidence type="ECO:0000259" key="18">
    <source>
        <dbReference type="Pfam" id="PF00361"/>
    </source>
</evidence>
<dbReference type="Pfam" id="PF00361">
    <property type="entry name" value="Proton_antipo_M"/>
    <property type="match status" value="1"/>
</dbReference>
<evidence type="ECO:0000256" key="12">
    <source>
        <dbReference type="ARBA" id="ARBA00023027"/>
    </source>
</evidence>
<keyword evidence="12 17" id="KW-0520">NAD</keyword>
<evidence type="ECO:0000256" key="5">
    <source>
        <dbReference type="ARBA" id="ARBA00021006"/>
    </source>
</evidence>
<evidence type="ECO:0000256" key="2">
    <source>
        <dbReference type="ARBA" id="ARBA00004225"/>
    </source>
</evidence>
<keyword evidence="11 17" id="KW-1133">Transmembrane helix</keyword>
<dbReference type="EMBL" id="MN053055">
    <property type="protein sequence ID" value="QHD19773.1"/>
    <property type="molecule type" value="Genomic_DNA"/>
</dbReference>
<dbReference type="GO" id="GO:0015990">
    <property type="term" value="P:electron transport coupled proton transport"/>
    <property type="evidence" value="ECO:0007669"/>
    <property type="project" value="TreeGrafter"/>
</dbReference>
<evidence type="ECO:0000256" key="16">
    <source>
        <dbReference type="ARBA" id="ARBA00049551"/>
    </source>
</evidence>
<dbReference type="PANTHER" id="PTHR43507:SF20">
    <property type="entry name" value="NADH-UBIQUINONE OXIDOREDUCTASE CHAIN 4"/>
    <property type="match status" value="1"/>
</dbReference>
<evidence type="ECO:0000256" key="1">
    <source>
        <dbReference type="ARBA" id="ARBA00003257"/>
    </source>
</evidence>
<dbReference type="InterPro" id="IPR001750">
    <property type="entry name" value="ND/Mrp_TM"/>
</dbReference>
<dbReference type="GO" id="GO:0048039">
    <property type="term" value="F:ubiquinone binding"/>
    <property type="evidence" value="ECO:0007669"/>
    <property type="project" value="TreeGrafter"/>
</dbReference>
<evidence type="ECO:0000256" key="15">
    <source>
        <dbReference type="ARBA" id="ARBA00023136"/>
    </source>
</evidence>
<sequence>MMLMILILGSSMEFWFLMNFLFIVFMIFLLNYPLMLMMSSLSYNLGLDNLSYWMIGLTLWIGGLMIMASMKIYKLRNYSGLFIFMVNLMVLFLVLTFLSLNMMSFYIFFEASLIPIVVIIMGWGYQPERIQAMYYLFFYTMTASLPMILFLFYMNYLIGSLDFLSFKFEVKNFFMLLMMSGVFLVKFPLFLVHLWLPKAHVEAPVSGSMVLAGVMLKLGGYGLMRFLKFFSMMTLNLGSLMVNFALLGATILSILCLRQSDLKSLIAYSSVVHMSLVLGGIVTLKLWGFYGALILMLGHGLCSSGLFSLVNMNYERFFSRSIYLNKGMINILPFFSLWWFLFLIGNMAAPPSLNLLGEISLINSLVGYFNYFMLFIFMISFFSAAYSLFVFSFSQHGKVYLGNFSYSLISIRENLILFLHWLPLNIFIMKSELFI</sequence>
<feature type="transmembrane region" description="Helical" evidence="17">
    <location>
        <begin position="173"/>
        <end position="196"/>
    </location>
</feature>
<evidence type="ECO:0000256" key="11">
    <source>
        <dbReference type="ARBA" id="ARBA00022989"/>
    </source>
</evidence>
<geneLocation type="mitochondrion" evidence="20"/>
<dbReference type="GO" id="GO:0003954">
    <property type="term" value="F:NADH dehydrogenase activity"/>
    <property type="evidence" value="ECO:0007669"/>
    <property type="project" value="TreeGrafter"/>
</dbReference>
<dbReference type="AlphaFoldDB" id="A0A6B9MNR9"/>
<feature type="transmembrane region" description="Helical" evidence="17">
    <location>
        <begin position="290"/>
        <end position="310"/>
    </location>
</feature>
<dbReference type="InterPro" id="IPR000260">
    <property type="entry name" value="NADH4_N"/>
</dbReference>
<feature type="transmembrane region" description="Helical" evidence="17">
    <location>
        <begin position="403"/>
        <end position="422"/>
    </location>
</feature>
<name>A0A6B9MNR9_9CUCU</name>
<feature type="transmembrane region" description="Helical" evidence="17">
    <location>
        <begin position="80"/>
        <end position="100"/>
    </location>
</feature>
<keyword evidence="8 17" id="KW-0812">Transmembrane</keyword>
<keyword evidence="13 17" id="KW-0830">Ubiquinone</keyword>
<feature type="transmembrane region" description="Helical" evidence="17">
    <location>
        <begin position="265"/>
        <end position="284"/>
    </location>
</feature>
<proteinExistence type="inferred from homology"/>
<accession>A0A6B9MNR9</accession>
<evidence type="ECO:0000256" key="17">
    <source>
        <dbReference type="RuleBase" id="RU003297"/>
    </source>
</evidence>
<comment type="similarity">
    <text evidence="3 17">Belongs to the complex I subunit 4 family.</text>
</comment>
<evidence type="ECO:0000313" key="20">
    <source>
        <dbReference type="EMBL" id="QHD19773.1"/>
    </source>
</evidence>
<comment type="function">
    <text evidence="1">Core subunit of the mitochondrial membrane respiratory chain NADH dehydrogenase (Complex I) that is believed to belong to the minimal assembly required for catalysis. Complex I functions in the transfer of electrons from NADH to the respiratory chain. The immediate electron acceptor for the enzyme is believed to be ubiquinone.</text>
</comment>
<feature type="transmembrane region" description="Helical" evidence="17">
    <location>
        <begin position="208"/>
        <end position="227"/>
    </location>
</feature>
<keyword evidence="9" id="KW-1278">Translocase</keyword>
<dbReference type="InterPro" id="IPR003918">
    <property type="entry name" value="NADH_UbQ_OxRdtase"/>
</dbReference>
<organism evidence="20">
    <name type="scientific">Rodolia quadrimaculata</name>
    <dbReference type="NCBI Taxonomy" id="2678939"/>
    <lineage>
        <taxon>Eukaryota</taxon>
        <taxon>Metazoa</taxon>
        <taxon>Ecdysozoa</taxon>
        <taxon>Arthropoda</taxon>
        <taxon>Hexapoda</taxon>
        <taxon>Insecta</taxon>
        <taxon>Pterygota</taxon>
        <taxon>Neoptera</taxon>
        <taxon>Endopterygota</taxon>
        <taxon>Coleoptera</taxon>
        <taxon>Polyphaga</taxon>
        <taxon>Cucujiformia</taxon>
        <taxon>Coccinelloidea</taxon>
        <taxon>Coccinellidae</taxon>
        <taxon>Coccidulinae</taxon>
        <taxon>Noviini</taxon>
        <taxon>Rodolia</taxon>
    </lineage>
</organism>
<evidence type="ECO:0000256" key="14">
    <source>
        <dbReference type="ARBA" id="ARBA00023128"/>
    </source>
</evidence>
<comment type="catalytic activity">
    <reaction evidence="16 17">
        <text>a ubiquinone + NADH + 5 H(+)(in) = a ubiquinol + NAD(+) + 4 H(+)(out)</text>
        <dbReference type="Rhea" id="RHEA:29091"/>
        <dbReference type="Rhea" id="RHEA-COMP:9565"/>
        <dbReference type="Rhea" id="RHEA-COMP:9566"/>
        <dbReference type="ChEBI" id="CHEBI:15378"/>
        <dbReference type="ChEBI" id="CHEBI:16389"/>
        <dbReference type="ChEBI" id="CHEBI:17976"/>
        <dbReference type="ChEBI" id="CHEBI:57540"/>
        <dbReference type="ChEBI" id="CHEBI:57945"/>
        <dbReference type="EC" id="7.1.1.2"/>
    </reaction>
</comment>
<dbReference type="EC" id="7.1.1.2" evidence="4 17"/>
<keyword evidence="15 17" id="KW-0472">Membrane</keyword>
<feature type="transmembrane region" description="Helical" evidence="17">
    <location>
        <begin position="50"/>
        <end position="68"/>
    </location>
</feature>
<comment type="function">
    <text evidence="17">Core subunit of the mitochondrial membrane respiratory chain NADH dehydrogenase (Complex I) which catalyzes electron transfer from NADH through the respiratory chain, using ubiquinone as an electron acceptor. Essential for the catalytic activity and assembly of complex I.</text>
</comment>
<dbReference type="Pfam" id="PF01059">
    <property type="entry name" value="Oxidored_q5_N"/>
    <property type="match status" value="1"/>
</dbReference>
<keyword evidence="6 17" id="KW-0813">Transport</keyword>
<reference evidence="20" key="1">
    <citation type="journal article" date="2019" name="Int. J. Biol. Macromol.">
        <title>The mitochondrial genomes of ladybird beetles and implications for evolution and phylogeny.</title>
        <authorList>
            <person name="Song N."/>
            <person name="Li X."/>
            <person name="Yin X."/>
            <person name="Li X."/>
            <person name="Xi Y."/>
        </authorList>
    </citation>
    <scope>NUCLEOTIDE SEQUENCE</scope>
</reference>
<evidence type="ECO:0000256" key="10">
    <source>
        <dbReference type="ARBA" id="ARBA00022982"/>
    </source>
</evidence>
<evidence type="ECO:0000259" key="19">
    <source>
        <dbReference type="Pfam" id="PF01059"/>
    </source>
</evidence>